<feature type="transmembrane region" description="Helical" evidence="1">
    <location>
        <begin position="159"/>
        <end position="177"/>
    </location>
</feature>
<dbReference type="SUPFAM" id="SSF48317">
    <property type="entry name" value="Acid phosphatase/Vanadium-dependent haloperoxidase"/>
    <property type="match status" value="1"/>
</dbReference>
<keyword evidence="1" id="KW-1133">Transmembrane helix</keyword>
<dbReference type="OrthoDB" id="9789113at2"/>
<keyword evidence="1" id="KW-0812">Transmembrane</keyword>
<feature type="transmembrane region" description="Helical" evidence="1">
    <location>
        <begin position="134"/>
        <end position="153"/>
    </location>
</feature>
<dbReference type="PANTHER" id="PTHR14969">
    <property type="entry name" value="SPHINGOSINE-1-PHOSPHATE PHOSPHOHYDROLASE"/>
    <property type="match status" value="1"/>
</dbReference>
<dbReference type="PANTHER" id="PTHR14969:SF13">
    <property type="entry name" value="AT30094P"/>
    <property type="match status" value="1"/>
</dbReference>
<feature type="transmembrane region" description="Helical" evidence="1">
    <location>
        <begin position="27"/>
        <end position="49"/>
    </location>
</feature>
<dbReference type="InterPro" id="IPR036938">
    <property type="entry name" value="PAP2/HPO_sf"/>
</dbReference>
<accession>A0A4Z0L6X0</accession>
<dbReference type="RefSeq" id="WP_135526787.1">
    <property type="nucleotide sequence ID" value="NZ_SRLH01000005.1"/>
</dbReference>
<dbReference type="Gene3D" id="1.20.144.10">
    <property type="entry name" value="Phosphatidic acid phosphatase type 2/haloperoxidase"/>
    <property type="match status" value="2"/>
</dbReference>
<dbReference type="AlphaFoldDB" id="A0A4Z0L6X0"/>
<evidence type="ECO:0000256" key="1">
    <source>
        <dbReference type="SAM" id="Phobius"/>
    </source>
</evidence>
<dbReference type="SMART" id="SM00014">
    <property type="entry name" value="acidPPc"/>
    <property type="match status" value="1"/>
</dbReference>
<dbReference type="CDD" id="cd03395">
    <property type="entry name" value="PAP2_like_4"/>
    <property type="match status" value="1"/>
</dbReference>
<organism evidence="3 4">
    <name type="scientific">Flavobacterium humi</name>
    <dbReference type="NCBI Taxonomy" id="2562683"/>
    <lineage>
        <taxon>Bacteria</taxon>
        <taxon>Pseudomonadati</taxon>
        <taxon>Bacteroidota</taxon>
        <taxon>Flavobacteriia</taxon>
        <taxon>Flavobacteriales</taxon>
        <taxon>Flavobacteriaceae</taxon>
        <taxon>Flavobacterium</taxon>
    </lineage>
</organism>
<feature type="domain" description="Phosphatidic acid phosphatase type 2/haloperoxidase" evidence="2">
    <location>
        <begin position="61"/>
        <end position="174"/>
    </location>
</feature>
<protein>
    <submittedName>
        <fullName evidence="3">Phosphatase PAP2 family protein</fullName>
    </submittedName>
</protein>
<dbReference type="InterPro" id="IPR000326">
    <property type="entry name" value="PAP2/HPO"/>
</dbReference>
<reference evidence="3 4" key="1">
    <citation type="submission" date="2019-04" db="EMBL/GenBank/DDBJ databases">
        <title>Flavobacterium sp. strain DS2-A Genome sequencing and assembly.</title>
        <authorList>
            <person name="Kim I."/>
        </authorList>
    </citation>
    <scope>NUCLEOTIDE SEQUENCE [LARGE SCALE GENOMIC DNA]</scope>
    <source>
        <strain evidence="3 4">DS2-A</strain>
    </source>
</reference>
<gene>
    <name evidence="3" type="ORF">E4635_11260</name>
</gene>
<evidence type="ECO:0000313" key="4">
    <source>
        <dbReference type="Proteomes" id="UP000297407"/>
    </source>
</evidence>
<evidence type="ECO:0000259" key="2">
    <source>
        <dbReference type="SMART" id="SM00014"/>
    </source>
</evidence>
<keyword evidence="1" id="KW-0472">Membrane</keyword>
<dbReference type="Proteomes" id="UP000297407">
    <property type="component" value="Unassembled WGS sequence"/>
</dbReference>
<name>A0A4Z0L6X0_9FLAO</name>
<keyword evidence="4" id="KW-1185">Reference proteome</keyword>
<proteinExistence type="predicted"/>
<feature type="transmembrane region" description="Helical" evidence="1">
    <location>
        <begin position="106"/>
        <end position="127"/>
    </location>
</feature>
<feature type="transmembrane region" description="Helical" evidence="1">
    <location>
        <begin position="56"/>
        <end position="74"/>
    </location>
</feature>
<sequence>MLEQLQELDRNLFVYLNGLGNPFFDGFWLFVTKQLHWAPVFLGIFYMIFKKKGWKHLLMILLFIAFLVLIGDQFTNLVKNLVQRIRPCNNPDLVGTIRILHSTPTFSFFSGHATNSMATTLFVYLILRKHFKYVFLLFLWPMIFAYSRIYIGVHYPGDILTGYAVGATLGFIFYKIYQKAQYKYFPEDSL</sequence>
<evidence type="ECO:0000313" key="3">
    <source>
        <dbReference type="EMBL" id="TGD57747.1"/>
    </source>
</evidence>
<comment type="caution">
    <text evidence="3">The sequence shown here is derived from an EMBL/GenBank/DDBJ whole genome shotgun (WGS) entry which is preliminary data.</text>
</comment>
<dbReference type="EMBL" id="SRLH01000005">
    <property type="protein sequence ID" value="TGD57747.1"/>
    <property type="molecule type" value="Genomic_DNA"/>
</dbReference>
<dbReference type="Pfam" id="PF01569">
    <property type="entry name" value="PAP2"/>
    <property type="match status" value="1"/>
</dbReference>